<dbReference type="EnsemblMetazoa" id="PPA32103.1">
    <property type="protein sequence ID" value="PPA32103.1"/>
    <property type="gene ID" value="WBGene00204966"/>
</dbReference>
<feature type="region of interest" description="Disordered" evidence="1">
    <location>
        <begin position="1"/>
        <end position="36"/>
    </location>
</feature>
<accession>A0A2A6B7W2</accession>
<sequence>MTTWRGESRPHGRSLAVEEDRGRKDPFEDMTGFEEQKEDKEKKILLNLLLRLARSSATVKKLIARCREIADALSNDDTESIPEPLERRRRRSTSN</sequence>
<reference evidence="3" key="1">
    <citation type="journal article" date="2008" name="Nat. Genet.">
        <title>The Pristionchus pacificus genome provides a unique perspective on nematode lifestyle and parasitism.</title>
        <authorList>
            <person name="Dieterich C."/>
            <person name="Clifton S.W."/>
            <person name="Schuster L.N."/>
            <person name="Chinwalla A."/>
            <person name="Delehaunty K."/>
            <person name="Dinkelacker I."/>
            <person name="Fulton L."/>
            <person name="Fulton R."/>
            <person name="Godfrey J."/>
            <person name="Minx P."/>
            <person name="Mitreva M."/>
            <person name="Roeseler W."/>
            <person name="Tian H."/>
            <person name="Witte H."/>
            <person name="Yang S.P."/>
            <person name="Wilson R.K."/>
            <person name="Sommer R.J."/>
        </authorList>
    </citation>
    <scope>NUCLEOTIDE SEQUENCE [LARGE SCALE GENOMIC DNA]</scope>
    <source>
        <strain evidence="3">PS312</strain>
    </source>
</reference>
<feature type="region of interest" description="Disordered" evidence="1">
    <location>
        <begin position="73"/>
        <end position="95"/>
    </location>
</feature>
<evidence type="ECO:0000313" key="3">
    <source>
        <dbReference type="Proteomes" id="UP000005239"/>
    </source>
</evidence>
<evidence type="ECO:0000313" key="2">
    <source>
        <dbReference type="EnsemblMetazoa" id="PPA32103.1"/>
    </source>
</evidence>
<dbReference type="Proteomes" id="UP000005239">
    <property type="component" value="Unassembled WGS sequence"/>
</dbReference>
<gene>
    <name evidence="2" type="primary">WBGene00204966</name>
</gene>
<evidence type="ECO:0000256" key="1">
    <source>
        <dbReference type="SAM" id="MobiDB-lite"/>
    </source>
</evidence>
<reference evidence="2" key="2">
    <citation type="submission" date="2022-06" db="UniProtKB">
        <authorList>
            <consortium name="EnsemblMetazoa"/>
        </authorList>
    </citation>
    <scope>IDENTIFICATION</scope>
    <source>
        <strain evidence="2">PS312</strain>
    </source>
</reference>
<accession>A0A8R1YJ79</accession>
<dbReference type="AlphaFoldDB" id="A0A2A6B7W2"/>
<name>A0A2A6B7W2_PRIPA</name>
<organism evidence="2 3">
    <name type="scientific">Pristionchus pacificus</name>
    <name type="common">Parasitic nematode worm</name>
    <dbReference type="NCBI Taxonomy" id="54126"/>
    <lineage>
        <taxon>Eukaryota</taxon>
        <taxon>Metazoa</taxon>
        <taxon>Ecdysozoa</taxon>
        <taxon>Nematoda</taxon>
        <taxon>Chromadorea</taxon>
        <taxon>Rhabditida</taxon>
        <taxon>Rhabditina</taxon>
        <taxon>Diplogasteromorpha</taxon>
        <taxon>Diplogasteroidea</taxon>
        <taxon>Neodiplogasteridae</taxon>
        <taxon>Pristionchus</taxon>
    </lineage>
</organism>
<feature type="compositionally biased region" description="Basic and acidic residues" evidence="1">
    <location>
        <begin position="1"/>
        <end position="27"/>
    </location>
</feature>
<proteinExistence type="predicted"/>
<keyword evidence="3" id="KW-1185">Reference proteome</keyword>
<protein>
    <submittedName>
        <fullName evidence="2">Uncharacterized protein</fullName>
    </submittedName>
</protein>